<dbReference type="GO" id="GO:0003735">
    <property type="term" value="F:structural constituent of ribosome"/>
    <property type="evidence" value="ECO:0007669"/>
    <property type="project" value="InterPro"/>
</dbReference>
<dbReference type="Gene3D" id="3.80.10.10">
    <property type="entry name" value="Ribonuclease Inhibitor"/>
    <property type="match status" value="1"/>
</dbReference>
<name>A0A238BVI1_9BILA</name>
<organism evidence="7 8">
    <name type="scientific">Onchocerca flexuosa</name>
    <dbReference type="NCBI Taxonomy" id="387005"/>
    <lineage>
        <taxon>Eukaryota</taxon>
        <taxon>Metazoa</taxon>
        <taxon>Ecdysozoa</taxon>
        <taxon>Nematoda</taxon>
        <taxon>Chromadorea</taxon>
        <taxon>Rhabditida</taxon>
        <taxon>Spirurina</taxon>
        <taxon>Spiruromorpha</taxon>
        <taxon>Filarioidea</taxon>
        <taxon>Onchocercidae</taxon>
        <taxon>Onchocerca</taxon>
    </lineage>
</organism>
<keyword evidence="3" id="KW-0687">Ribonucleoprotein</keyword>
<dbReference type="EMBL" id="KZ269995">
    <property type="protein sequence ID" value="OZC09282.1"/>
    <property type="molecule type" value="Genomic_DNA"/>
</dbReference>
<dbReference type="SUPFAM" id="SSF81383">
    <property type="entry name" value="F-box domain"/>
    <property type="match status" value="1"/>
</dbReference>
<evidence type="ECO:0000256" key="4">
    <source>
        <dbReference type="ARBA" id="ARBA00035259"/>
    </source>
</evidence>
<sequence length="584" mass="67112">MLDQLSDDVIWRLFRYLDIKSRIRLAAVNVAFYRLLSKWEDVLCCSIHGNGVTLSGESFIIEVDHQHSINQYKSVLEPLLKRCPMIRKLAIHDERILRNVNKNVLDGLVNIDELHICSNFFTKSQYDPLIESLFSFSKLYVLHIQQRYNEDKCHWNIVHERHVKQFASTSLGDIKLQGVVITGSVLKLLCLKYQKTLEKLCLMGALVPSQDASICFQAINSLDRLSYLTLAPSLYSISTTNKAFFKSYPSLKNSKTLKLVAAYVSRPDVSQLKLLLQQIFPVSVEQLILYDESYRSAYQIEQELKKFKCKVQFCRDDDIIIDNYWMNGKSELITHTLWKPPYKTNISLPAMLPEWYCILSELMETALMSEYSCRSSSSTHTARNISQLDECICMNHSASYSDGNQAAPYSLQDKMLEALAIMVITQSVQVFGRKKTATAVAYCKKGRGLIKVNGRPLEHIQPEILRIKLQEPLLILGKERYQDVDIRVRVNGGGHVAQVIFILIFLKFVACEAEKIDIIYAIRQALAKAIVAYYQKFVDEQSKKELKEQLVSYDRNLLVADPRRREPKKFGGPGARARYQKSYR</sequence>
<dbReference type="Proteomes" id="UP000242913">
    <property type="component" value="Unassembled WGS sequence"/>
</dbReference>
<dbReference type="PANTHER" id="PTHR21569:SF16">
    <property type="entry name" value="RIBOSOMAL PROTEIN S16"/>
    <property type="match status" value="1"/>
</dbReference>
<evidence type="ECO:0000256" key="2">
    <source>
        <dbReference type="ARBA" id="ARBA00022980"/>
    </source>
</evidence>
<evidence type="ECO:0000313" key="7">
    <source>
        <dbReference type="EMBL" id="OZC09282.1"/>
    </source>
</evidence>
<dbReference type="Pfam" id="PF00380">
    <property type="entry name" value="Ribosomal_S9"/>
    <property type="match status" value="2"/>
</dbReference>
<dbReference type="PANTHER" id="PTHR21569">
    <property type="entry name" value="RIBOSOMAL PROTEIN S9"/>
    <property type="match status" value="1"/>
</dbReference>
<evidence type="ECO:0000313" key="8">
    <source>
        <dbReference type="Proteomes" id="UP000242913"/>
    </source>
</evidence>
<gene>
    <name evidence="7" type="ORF">X798_03622</name>
</gene>
<dbReference type="SUPFAM" id="SSF54211">
    <property type="entry name" value="Ribosomal protein S5 domain 2-like"/>
    <property type="match status" value="1"/>
</dbReference>
<evidence type="ECO:0000256" key="6">
    <source>
        <dbReference type="SAM" id="MobiDB-lite"/>
    </source>
</evidence>
<dbReference type="InterPro" id="IPR036047">
    <property type="entry name" value="F-box-like_dom_sf"/>
</dbReference>
<dbReference type="AlphaFoldDB" id="A0A238BVI1"/>
<evidence type="ECO:0000256" key="3">
    <source>
        <dbReference type="ARBA" id="ARBA00023274"/>
    </source>
</evidence>
<evidence type="ECO:0000256" key="1">
    <source>
        <dbReference type="ARBA" id="ARBA00005251"/>
    </source>
</evidence>
<dbReference type="InterPro" id="IPR032675">
    <property type="entry name" value="LRR_dom_sf"/>
</dbReference>
<comment type="similarity">
    <text evidence="1">Belongs to the universal ribosomal protein uS9 family.</text>
</comment>
<accession>A0A238BVI1</accession>
<dbReference type="SUPFAM" id="SSF52047">
    <property type="entry name" value="RNI-like"/>
    <property type="match status" value="1"/>
</dbReference>
<keyword evidence="2" id="KW-0689">Ribosomal protein</keyword>
<proteinExistence type="inferred from homology"/>
<protein>
    <recommendedName>
        <fullName evidence="4">Small ribosomal subunit protein uS9</fullName>
    </recommendedName>
    <alternativeName>
        <fullName evidence="5">40S ribosomal protein S16</fullName>
    </alternativeName>
</protein>
<dbReference type="Gene3D" id="3.30.230.10">
    <property type="match status" value="2"/>
</dbReference>
<dbReference type="InterPro" id="IPR020568">
    <property type="entry name" value="Ribosomal_Su5_D2-typ_SF"/>
</dbReference>
<feature type="region of interest" description="Disordered" evidence="6">
    <location>
        <begin position="564"/>
        <end position="584"/>
    </location>
</feature>
<dbReference type="GO" id="GO:0000462">
    <property type="term" value="P:maturation of SSU-rRNA from tricistronic rRNA transcript (SSU-rRNA, 5.8S rRNA, LSU-rRNA)"/>
    <property type="evidence" value="ECO:0007669"/>
    <property type="project" value="TreeGrafter"/>
</dbReference>
<dbReference type="GO" id="GO:0006412">
    <property type="term" value="P:translation"/>
    <property type="evidence" value="ECO:0007669"/>
    <property type="project" value="InterPro"/>
</dbReference>
<dbReference type="InterPro" id="IPR000754">
    <property type="entry name" value="Ribosomal_uS9"/>
</dbReference>
<keyword evidence="8" id="KW-1185">Reference proteome</keyword>
<dbReference type="OrthoDB" id="426865at2759"/>
<evidence type="ECO:0000256" key="5">
    <source>
        <dbReference type="ARBA" id="ARBA00043019"/>
    </source>
</evidence>
<dbReference type="GO" id="GO:0003723">
    <property type="term" value="F:RNA binding"/>
    <property type="evidence" value="ECO:0007669"/>
    <property type="project" value="TreeGrafter"/>
</dbReference>
<dbReference type="GO" id="GO:0022627">
    <property type="term" value="C:cytosolic small ribosomal subunit"/>
    <property type="evidence" value="ECO:0007669"/>
    <property type="project" value="TreeGrafter"/>
</dbReference>
<dbReference type="InterPro" id="IPR014721">
    <property type="entry name" value="Ribsml_uS5_D2-typ_fold_subgr"/>
</dbReference>
<reference evidence="7 8" key="1">
    <citation type="submission" date="2015-12" db="EMBL/GenBank/DDBJ databases">
        <title>Draft genome of the nematode, Onchocerca flexuosa.</title>
        <authorList>
            <person name="Mitreva M."/>
        </authorList>
    </citation>
    <scope>NUCLEOTIDE SEQUENCE [LARGE SCALE GENOMIC DNA]</scope>
    <source>
        <strain evidence="7">Red Deer</strain>
    </source>
</reference>